<comment type="caution">
    <text evidence="2">The sequence shown here is derived from an EMBL/GenBank/DDBJ whole genome shotgun (WGS) entry which is preliminary data.</text>
</comment>
<feature type="region of interest" description="Disordered" evidence="1">
    <location>
        <begin position="65"/>
        <end position="100"/>
    </location>
</feature>
<gene>
    <name evidence="2" type="ORF">R1sor_021730</name>
</gene>
<protein>
    <submittedName>
        <fullName evidence="2">Uncharacterized protein</fullName>
    </submittedName>
</protein>
<accession>A0ABD3GM42</accession>
<keyword evidence="3" id="KW-1185">Reference proteome</keyword>
<evidence type="ECO:0000313" key="3">
    <source>
        <dbReference type="Proteomes" id="UP001633002"/>
    </source>
</evidence>
<feature type="compositionally biased region" description="Polar residues" evidence="1">
    <location>
        <begin position="65"/>
        <end position="83"/>
    </location>
</feature>
<evidence type="ECO:0000256" key="1">
    <source>
        <dbReference type="SAM" id="MobiDB-lite"/>
    </source>
</evidence>
<reference evidence="2 3" key="1">
    <citation type="submission" date="2024-09" db="EMBL/GenBank/DDBJ databases">
        <title>Chromosome-scale assembly of Riccia sorocarpa.</title>
        <authorList>
            <person name="Paukszto L."/>
        </authorList>
    </citation>
    <scope>NUCLEOTIDE SEQUENCE [LARGE SCALE GENOMIC DNA]</scope>
    <source>
        <strain evidence="2">LP-2024</strain>
        <tissue evidence="2">Aerial parts of the thallus</tissue>
    </source>
</reference>
<organism evidence="2 3">
    <name type="scientific">Riccia sorocarpa</name>
    <dbReference type="NCBI Taxonomy" id="122646"/>
    <lineage>
        <taxon>Eukaryota</taxon>
        <taxon>Viridiplantae</taxon>
        <taxon>Streptophyta</taxon>
        <taxon>Embryophyta</taxon>
        <taxon>Marchantiophyta</taxon>
        <taxon>Marchantiopsida</taxon>
        <taxon>Marchantiidae</taxon>
        <taxon>Marchantiales</taxon>
        <taxon>Ricciaceae</taxon>
        <taxon>Riccia</taxon>
    </lineage>
</organism>
<dbReference type="AlphaFoldDB" id="A0ABD3GM42"/>
<dbReference type="EMBL" id="JBJQOH010000007">
    <property type="protein sequence ID" value="KAL3678774.1"/>
    <property type="molecule type" value="Genomic_DNA"/>
</dbReference>
<evidence type="ECO:0000313" key="2">
    <source>
        <dbReference type="EMBL" id="KAL3678774.1"/>
    </source>
</evidence>
<dbReference type="PANTHER" id="PTHR47679">
    <property type="entry name" value="PROTEIN TORNADO 1"/>
    <property type="match status" value="1"/>
</dbReference>
<proteinExistence type="predicted"/>
<dbReference type="PANTHER" id="PTHR47679:SF1">
    <property type="entry name" value="PROTEIN TORNADO 1"/>
    <property type="match status" value="1"/>
</dbReference>
<sequence>MQEKFNAGQVMWSRGDKEGDLDLFNYEHFWKEVPEADVVKIMEPVKEENRITAELLAKVEQQLDSHLQQSTDGGAGMLSTTQDSWRSEEGSSSSTQEDKIVSDLHKHLDRMEERLKEHVDKRVLSIRMDIQQLQERVTSSLLCIMTKLDTMVGYSRALEDARVPRLPFISFTDVQFHQRIKNVLQIGTPVRLHLMCESRFRPHSVLGQPGLSLTIGEENKEWLRCISVNALKIVWTVLKLGVDSQLPGAGALIPELGDLSSGLVQVDRMTLDELKDAKLDSLPRVEGSETVKNMWRFLERTLPREKIPKDFRLQLVRYNPGIVAADQAYAWLCQTCIDQGEKNNVLRSN</sequence>
<dbReference type="Proteomes" id="UP001633002">
    <property type="component" value="Unassembled WGS sequence"/>
</dbReference>
<name>A0ABD3GM42_9MARC</name>